<dbReference type="NCBIfam" id="TIGR04255">
    <property type="entry name" value="sporadTIGR04255"/>
    <property type="match status" value="1"/>
</dbReference>
<dbReference type="EMBL" id="CP012333">
    <property type="protein sequence ID" value="AKU96672.1"/>
    <property type="molecule type" value="Genomic_DNA"/>
</dbReference>
<organism evidence="1 2">
    <name type="scientific">Labilithrix luteola</name>
    <dbReference type="NCBI Taxonomy" id="1391654"/>
    <lineage>
        <taxon>Bacteria</taxon>
        <taxon>Pseudomonadati</taxon>
        <taxon>Myxococcota</taxon>
        <taxon>Polyangia</taxon>
        <taxon>Polyangiales</taxon>
        <taxon>Labilitrichaceae</taxon>
        <taxon>Labilithrix</taxon>
    </lineage>
</organism>
<gene>
    <name evidence="1" type="ORF">AKJ09_03336</name>
</gene>
<dbReference type="AlphaFoldDB" id="A0A0K1PT27"/>
<evidence type="ECO:0000313" key="2">
    <source>
        <dbReference type="Proteomes" id="UP000064967"/>
    </source>
</evidence>
<accession>A0A0K1PT27</accession>
<proteinExistence type="predicted"/>
<reference evidence="1 2" key="1">
    <citation type="submission" date="2015-08" db="EMBL/GenBank/DDBJ databases">
        <authorList>
            <person name="Babu N.S."/>
            <person name="Beckwith C.J."/>
            <person name="Beseler K.G."/>
            <person name="Brison A."/>
            <person name="Carone J.V."/>
            <person name="Caskin T.P."/>
            <person name="Diamond M."/>
            <person name="Durham M.E."/>
            <person name="Foxe J.M."/>
            <person name="Go M."/>
            <person name="Henderson B.A."/>
            <person name="Jones I.B."/>
            <person name="McGettigan J.A."/>
            <person name="Micheletti S.J."/>
            <person name="Nasrallah M.E."/>
            <person name="Ortiz D."/>
            <person name="Piller C.R."/>
            <person name="Privatt S.R."/>
            <person name="Schneider S.L."/>
            <person name="Sharp S."/>
            <person name="Smith T.C."/>
            <person name="Stanton J.D."/>
            <person name="Ullery H.E."/>
            <person name="Wilson R.J."/>
            <person name="Serrano M.G."/>
            <person name="Buck G."/>
            <person name="Lee V."/>
            <person name="Wang Y."/>
            <person name="Carvalho R."/>
            <person name="Voegtly L."/>
            <person name="Shi R."/>
            <person name="Duckworth R."/>
            <person name="Johnson A."/>
            <person name="Loviza R."/>
            <person name="Walstead R."/>
            <person name="Shah Z."/>
            <person name="Kiflezghi M."/>
            <person name="Wade K."/>
            <person name="Ball S.L."/>
            <person name="Bradley K.W."/>
            <person name="Asai D.J."/>
            <person name="Bowman C.A."/>
            <person name="Russell D.A."/>
            <person name="Pope W.H."/>
            <person name="Jacobs-Sera D."/>
            <person name="Hendrix R.W."/>
            <person name="Hatfull G.F."/>
        </authorList>
    </citation>
    <scope>NUCLEOTIDE SEQUENCE [LARGE SCALE GENOMIC DNA]</scope>
    <source>
        <strain evidence="1 2">DSM 27648</strain>
    </source>
</reference>
<dbReference type="Proteomes" id="UP000064967">
    <property type="component" value="Chromosome"/>
</dbReference>
<protein>
    <submittedName>
        <fullName evidence="1">Uncharacterized protein</fullName>
    </submittedName>
</protein>
<dbReference type="KEGG" id="llu:AKJ09_03336"/>
<evidence type="ECO:0000313" key="1">
    <source>
        <dbReference type="EMBL" id="AKU96672.1"/>
    </source>
</evidence>
<keyword evidence="2" id="KW-1185">Reference proteome</keyword>
<name>A0A0K1PT27_9BACT</name>
<sequence>MTVSRLAPYSSWDDLASFAAEEWTRFEQLVAPKAVSRLGLRYINKVVLPAGHLRLEDWFNTHSQMPEVLGQMSEFLSRAQIQHPKDPRLMALVTVGSTPNATPGHAFLMDIDVWTPALAQSSVSIWEVLPNLRVFKNDIFFGSITDRTLERIRTS</sequence>
<dbReference type="InterPro" id="IPR026349">
    <property type="entry name" value="CHP04255"/>
</dbReference>